<dbReference type="InterPro" id="IPR013766">
    <property type="entry name" value="Thioredoxin_domain"/>
</dbReference>
<evidence type="ECO:0000256" key="4">
    <source>
        <dbReference type="ARBA" id="ARBA00023284"/>
    </source>
</evidence>
<dbReference type="GO" id="GO:0042744">
    <property type="term" value="P:hydrogen peroxide catabolic process"/>
    <property type="evidence" value="ECO:0007669"/>
    <property type="project" value="TreeGrafter"/>
</dbReference>
<dbReference type="InterPro" id="IPR036249">
    <property type="entry name" value="Thioredoxin-like_sf"/>
</dbReference>
<evidence type="ECO:0000259" key="5">
    <source>
        <dbReference type="PROSITE" id="PS51352"/>
    </source>
</evidence>
<accession>A0A380TLY7</accession>
<protein>
    <submittedName>
        <fullName evidence="6">Alkyl hydroperoxide reductase</fullName>
    </submittedName>
</protein>
<dbReference type="PANTHER" id="PTHR10430">
    <property type="entry name" value="PEROXIREDOXIN"/>
    <property type="match status" value="1"/>
</dbReference>
<dbReference type="PROSITE" id="PS51352">
    <property type="entry name" value="THIOREDOXIN_2"/>
    <property type="match status" value="1"/>
</dbReference>
<dbReference type="FunFam" id="3.40.30.10:FF:000020">
    <property type="entry name" value="Peroxiredoxin"/>
    <property type="match status" value="1"/>
</dbReference>
<keyword evidence="1" id="KW-0575">Peroxidase</keyword>
<proteinExistence type="predicted"/>
<dbReference type="EMBL" id="UIDG01000641">
    <property type="protein sequence ID" value="SUS08761.1"/>
    <property type="molecule type" value="Genomic_DNA"/>
</dbReference>
<gene>
    <name evidence="6" type="ORF">DF3PB_860008</name>
</gene>
<reference evidence="6" key="1">
    <citation type="submission" date="2018-07" db="EMBL/GenBank/DDBJ databases">
        <authorList>
            <person name="Quirk P.G."/>
            <person name="Krulwich T.A."/>
        </authorList>
    </citation>
    <scope>NUCLEOTIDE SEQUENCE</scope>
</reference>
<name>A0A380TLY7_9ZZZZ</name>
<dbReference type="CDD" id="cd03013">
    <property type="entry name" value="PRX5_like"/>
    <property type="match status" value="1"/>
</dbReference>
<dbReference type="GO" id="GO:0005737">
    <property type="term" value="C:cytoplasm"/>
    <property type="evidence" value="ECO:0007669"/>
    <property type="project" value="TreeGrafter"/>
</dbReference>
<dbReference type="GO" id="GO:0008379">
    <property type="term" value="F:thioredoxin peroxidase activity"/>
    <property type="evidence" value="ECO:0007669"/>
    <property type="project" value="InterPro"/>
</dbReference>
<evidence type="ECO:0000313" key="6">
    <source>
        <dbReference type="EMBL" id="SUS08761.1"/>
    </source>
</evidence>
<evidence type="ECO:0000256" key="3">
    <source>
        <dbReference type="ARBA" id="ARBA00023002"/>
    </source>
</evidence>
<dbReference type="AlphaFoldDB" id="A0A380TLY7"/>
<dbReference type="Pfam" id="PF08534">
    <property type="entry name" value="Redoxin"/>
    <property type="match status" value="1"/>
</dbReference>
<sequence length="160" mass="16882">MTIKVGDRMPSVKLMRWGANGPEAVSTDDLFKGKTVALFGVPGAFTPKCSEAHLPGFVSEADAIKAKGVDAIVCTAVNDVFVMHAWGKDQHAEGKVDMVADGDAALTRAAGLEFDLTGKGLGLRCQRFSMLLKDGVVTQLNIDPPGAFGKTSAEEMLKSL</sequence>
<organism evidence="6">
    <name type="scientific">metagenome</name>
    <dbReference type="NCBI Taxonomy" id="256318"/>
    <lineage>
        <taxon>unclassified sequences</taxon>
        <taxon>metagenomes</taxon>
    </lineage>
</organism>
<dbReference type="SUPFAM" id="SSF52833">
    <property type="entry name" value="Thioredoxin-like"/>
    <property type="match status" value="1"/>
</dbReference>
<evidence type="ECO:0000256" key="2">
    <source>
        <dbReference type="ARBA" id="ARBA00022862"/>
    </source>
</evidence>
<feature type="domain" description="Thioredoxin" evidence="5">
    <location>
        <begin position="3"/>
        <end position="160"/>
    </location>
</feature>
<dbReference type="GO" id="GO:0045454">
    <property type="term" value="P:cell redox homeostasis"/>
    <property type="evidence" value="ECO:0007669"/>
    <property type="project" value="TreeGrafter"/>
</dbReference>
<keyword evidence="3" id="KW-0560">Oxidoreductase</keyword>
<dbReference type="GO" id="GO:0034599">
    <property type="term" value="P:cellular response to oxidative stress"/>
    <property type="evidence" value="ECO:0007669"/>
    <property type="project" value="InterPro"/>
</dbReference>
<keyword evidence="4" id="KW-0676">Redox-active center</keyword>
<keyword evidence="2" id="KW-0049">Antioxidant</keyword>
<dbReference type="InterPro" id="IPR037944">
    <property type="entry name" value="PRX5-like"/>
</dbReference>
<evidence type="ECO:0000256" key="1">
    <source>
        <dbReference type="ARBA" id="ARBA00022559"/>
    </source>
</evidence>
<dbReference type="PANTHER" id="PTHR10430:SF16">
    <property type="entry name" value="PEROXIREDOXIN-5, MITOCHONDRIAL"/>
    <property type="match status" value="1"/>
</dbReference>
<dbReference type="InterPro" id="IPR013740">
    <property type="entry name" value="Redoxin"/>
</dbReference>
<dbReference type="Gene3D" id="3.40.30.10">
    <property type="entry name" value="Glutaredoxin"/>
    <property type="match status" value="1"/>
</dbReference>